<organism evidence="23 24">
    <name type="scientific">Desulfomarina profundi</name>
    <dbReference type="NCBI Taxonomy" id="2772557"/>
    <lineage>
        <taxon>Bacteria</taxon>
        <taxon>Pseudomonadati</taxon>
        <taxon>Thermodesulfobacteriota</taxon>
        <taxon>Desulfobulbia</taxon>
        <taxon>Desulfobulbales</taxon>
        <taxon>Desulfobulbaceae</taxon>
        <taxon>Desulfomarina</taxon>
    </lineage>
</organism>
<evidence type="ECO:0000256" key="14">
    <source>
        <dbReference type="ARBA" id="ARBA00022967"/>
    </source>
</evidence>
<dbReference type="GO" id="GO:0060003">
    <property type="term" value="P:copper ion export"/>
    <property type="evidence" value="ECO:0007669"/>
    <property type="project" value="UniProtKB-ARBA"/>
</dbReference>
<dbReference type="GO" id="GO:0016887">
    <property type="term" value="F:ATP hydrolysis activity"/>
    <property type="evidence" value="ECO:0007669"/>
    <property type="project" value="InterPro"/>
</dbReference>
<evidence type="ECO:0000259" key="22">
    <source>
        <dbReference type="PROSITE" id="PS50846"/>
    </source>
</evidence>
<evidence type="ECO:0000256" key="18">
    <source>
        <dbReference type="ARBA" id="ARBA00023136"/>
    </source>
</evidence>
<dbReference type="AlphaFoldDB" id="A0A8D5FIN0"/>
<feature type="domain" description="HMA" evidence="22">
    <location>
        <begin position="77"/>
        <end position="143"/>
    </location>
</feature>
<dbReference type="Pfam" id="PF00702">
    <property type="entry name" value="Hydrolase"/>
    <property type="match status" value="1"/>
</dbReference>
<evidence type="ECO:0000256" key="16">
    <source>
        <dbReference type="ARBA" id="ARBA00023008"/>
    </source>
</evidence>
<reference evidence="23" key="1">
    <citation type="submission" date="2020-09" db="EMBL/GenBank/DDBJ databases">
        <title>Desulfogranum mesoprofundum gen. nov., sp. nov., a novel mesophilic, sulfate-reducing chemolithoautotroph isolated from a deep-sea hydrothermal vent chimney in the Suiyo Seamount.</title>
        <authorList>
            <person name="Hashimoto Y."/>
            <person name="Nakagawa S."/>
        </authorList>
    </citation>
    <scope>NUCLEOTIDE SEQUENCE</scope>
    <source>
        <strain evidence="23">KT2</strain>
    </source>
</reference>
<dbReference type="SFLD" id="SFLDF00027">
    <property type="entry name" value="p-type_atpase"/>
    <property type="match status" value="1"/>
</dbReference>
<evidence type="ECO:0000256" key="4">
    <source>
        <dbReference type="ARBA" id="ARBA00022448"/>
    </source>
</evidence>
<evidence type="ECO:0000256" key="20">
    <source>
        <dbReference type="ARBA" id="ARBA00049289"/>
    </source>
</evidence>
<evidence type="ECO:0000256" key="11">
    <source>
        <dbReference type="ARBA" id="ARBA00022796"/>
    </source>
</evidence>
<dbReference type="PROSITE" id="PS01047">
    <property type="entry name" value="HMA_1"/>
    <property type="match status" value="2"/>
</dbReference>
<keyword evidence="8 21" id="KW-0479">Metal-binding</keyword>
<feature type="transmembrane region" description="Helical" evidence="21">
    <location>
        <begin position="201"/>
        <end position="219"/>
    </location>
</feature>
<dbReference type="CDD" id="cd02094">
    <property type="entry name" value="P-type_ATPase_Cu-like"/>
    <property type="match status" value="1"/>
</dbReference>
<keyword evidence="7 21" id="KW-0812">Transmembrane</keyword>
<dbReference type="GO" id="GO:0005507">
    <property type="term" value="F:copper ion binding"/>
    <property type="evidence" value="ECO:0007669"/>
    <property type="project" value="InterPro"/>
</dbReference>
<feature type="transmembrane region" description="Helical" evidence="21">
    <location>
        <begin position="773"/>
        <end position="796"/>
    </location>
</feature>
<dbReference type="FunFam" id="3.30.70.100:FF:000005">
    <property type="entry name" value="Copper-exporting P-type ATPase A"/>
    <property type="match status" value="2"/>
</dbReference>
<evidence type="ECO:0000256" key="17">
    <source>
        <dbReference type="ARBA" id="ARBA00023065"/>
    </source>
</evidence>
<keyword evidence="12 21" id="KW-0067">ATP-binding</keyword>
<dbReference type="EMBL" id="AP024086">
    <property type="protein sequence ID" value="BCL61306.1"/>
    <property type="molecule type" value="Genomic_DNA"/>
</dbReference>
<dbReference type="Pfam" id="PF00122">
    <property type="entry name" value="E1-E2_ATPase"/>
    <property type="match status" value="1"/>
</dbReference>
<keyword evidence="16" id="KW-0186">Copper</keyword>
<dbReference type="FunFam" id="3.40.50.1000:FF:000144">
    <property type="entry name" value="copper-transporting ATPase 1 isoform X2"/>
    <property type="match status" value="1"/>
</dbReference>
<dbReference type="PROSITE" id="PS00154">
    <property type="entry name" value="ATPASE_E1_E2"/>
    <property type="match status" value="1"/>
</dbReference>
<comment type="similarity">
    <text evidence="2 21">Belongs to the cation transport ATPase (P-type) (TC 3.A.3) family. Type IB subfamily.</text>
</comment>
<dbReference type="InterPro" id="IPR017969">
    <property type="entry name" value="Heavy-metal-associated_CS"/>
</dbReference>
<dbReference type="RefSeq" id="WP_228853774.1">
    <property type="nucleotide sequence ID" value="NZ_AP024086.1"/>
</dbReference>
<keyword evidence="17" id="KW-0406">Ion transport</keyword>
<feature type="transmembrane region" description="Helical" evidence="21">
    <location>
        <begin position="272"/>
        <end position="290"/>
    </location>
</feature>
<keyword evidence="24" id="KW-1185">Reference proteome</keyword>
<keyword evidence="15 21" id="KW-1133">Transmembrane helix</keyword>
<dbReference type="InterPro" id="IPR027256">
    <property type="entry name" value="P-typ_ATPase_IB"/>
</dbReference>
<dbReference type="InterPro" id="IPR001757">
    <property type="entry name" value="P_typ_ATPase"/>
</dbReference>
<evidence type="ECO:0000256" key="13">
    <source>
        <dbReference type="ARBA" id="ARBA00022842"/>
    </source>
</evidence>
<dbReference type="NCBIfam" id="TIGR01494">
    <property type="entry name" value="ATPase_P-type"/>
    <property type="match status" value="1"/>
</dbReference>
<dbReference type="GO" id="GO:0055070">
    <property type="term" value="P:copper ion homeostasis"/>
    <property type="evidence" value="ECO:0007669"/>
    <property type="project" value="TreeGrafter"/>
</dbReference>
<sequence>MAGTENLQMPVKGMHCAACSARIEKILSNLEGVDDAVVNLATENLALKYDPDQVSIHEIKEAVDRMGFELVLPEKGKTIQLSISGMHCAACSARIEKVIGGLEGVDECSVNLATEKARVRFDPALVSVDDITRSIDGLGFGATETEGDGQEEELEGALEKLQAMRRRLLPLFLLASVIFFVSMGHMIGITLPAFLDPGISPLNFALVQFILVLPVLWMGRNFYINGVPAFFRGVPNMDSLIAMGTGAAFIYSTWNLVEICLGIDPFSKAGDLYFESAAMLIALVSLGKYFEAKSKAKTTDAIRQLMELAPEEAILLKDGEQQKIAVSAIKTGDLLLVKPGERVPVDGVIVDGRSSVDESMLTGESLPVAKKVGDLLLGGTLNRKGALTLRAEKVGEDTMLAKIVQLVREAQGSKAPIANLADRISLYFVPTVMTIAAVAGFSWYFIGEAGFTFSLRIFIAVLVIACPCAMGLATPTSIMVGTGRGAQLGVLVKNGEVLELAGKVDCIVFDKTGTLTAGKPTLTDIHLEGSLGEETVLGFAAAAEIQSEHPLAESLMSAASEKSLILPEVVFFTSITGRGVEAELEKEGVKYSVLIGNSMLMQEKNVKGLNADLEEKAQKWAADGKTVLYLSVDDNFAALLAIADPVKKAAVAAISDLKAMGLDLVMLTGDNEVTAGAIARQVGIERVIAGVLPDRKEQEVVRLQEKGQLVAMVGDGINDAPALTRADVGIAMGTGIDVAIESADIVLMQGDPKGVSTAIGLSRATMTNIRQNLFWAFAYNVVGIPVAAGVLAIFGGPTLNPMVGGAAMAFSSVSVVTNALRLRWYTPQK</sequence>
<dbReference type="GO" id="GO:0005524">
    <property type="term" value="F:ATP binding"/>
    <property type="evidence" value="ECO:0007669"/>
    <property type="project" value="UniProtKB-UniRule"/>
</dbReference>
<dbReference type="PANTHER" id="PTHR43520:SF8">
    <property type="entry name" value="P-TYPE CU(+) TRANSPORTER"/>
    <property type="match status" value="1"/>
</dbReference>
<feature type="transmembrane region" description="Helical" evidence="21">
    <location>
        <begin position="802"/>
        <end position="820"/>
    </location>
</feature>
<dbReference type="GO" id="GO:0043682">
    <property type="term" value="F:P-type divalent copper transporter activity"/>
    <property type="evidence" value="ECO:0007669"/>
    <property type="project" value="TreeGrafter"/>
</dbReference>
<dbReference type="InterPro" id="IPR006122">
    <property type="entry name" value="HMA_Cu_ion-bd"/>
</dbReference>
<evidence type="ECO:0000256" key="19">
    <source>
        <dbReference type="ARBA" id="ARBA00033239"/>
    </source>
</evidence>
<dbReference type="NCBIfam" id="TIGR01511">
    <property type="entry name" value="ATPase-IB1_Cu"/>
    <property type="match status" value="1"/>
</dbReference>
<dbReference type="KEGG" id="dbk:DGMP_19990"/>
<dbReference type="PANTHER" id="PTHR43520">
    <property type="entry name" value="ATP7, ISOFORM B"/>
    <property type="match status" value="1"/>
</dbReference>
<feature type="transmembrane region" description="Helical" evidence="21">
    <location>
        <begin position="168"/>
        <end position="195"/>
    </location>
</feature>
<evidence type="ECO:0000256" key="2">
    <source>
        <dbReference type="ARBA" id="ARBA00006024"/>
    </source>
</evidence>
<feature type="transmembrane region" description="Helical" evidence="21">
    <location>
        <begin position="240"/>
        <end position="257"/>
    </location>
</feature>
<dbReference type="GO" id="GO:0005886">
    <property type="term" value="C:plasma membrane"/>
    <property type="evidence" value="ECO:0007669"/>
    <property type="project" value="UniProtKB-SubCell"/>
</dbReference>
<keyword evidence="9" id="KW-0677">Repeat</keyword>
<dbReference type="SFLD" id="SFLDG00002">
    <property type="entry name" value="C1.7:_P-type_atpase_like"/>
    <property type="match status" value="1"/>
</dbReference>
<keyword evidence="6" id="KW-0597">Phosphoprotein</keyword>
<feature type="transmembrane region" description="Helical" evidence="21">
    <location>
        <begin position="424"/>
        <end position="447"/>
    </location>
</feature>
<feature type="transmembrane region" description="Helical" evidence="21">
    <location>
        <begin position="453"/>
        <end position="474"/>
    </location>
</feature>
<keyword evidence="10 21" id="KW-0547">Nucleotide-binding</keyword>
<keyword evidence="14" id="KW-1278">Translocase</keyword>
<dbReference type="Pfam" id="PF00403">
    <property type="entry name" value="HMA"/>
    <property type="match status" value="2"/>
</dbReference>
<dbReference type="FunFam" id="2.70.150.10:FF:000020">
    <property type="entry name" value="Copper-exporting P-type ATPase A"/>
    <property type="match status" value="1"/>
</dbReference>
<evidence type="ECO:0000256" key="1">
    <source>
        <dbReference type="ARBA" id="ARBA00004651"/>
    </source>
</evidence>
<keyword evidence="18 21" id="KW-0472">Membrane</keyword>
<dbReference type="SFLD" id="SFLDS00003">
    <property type="entry name" value="Haloacid_Dehalogenase"/>
    <property type="match status" value="1"/>
</dbReference>
<dbReference type="PROSITE" id="PS50846">
    <property type="entry name" value="HMA_2"/>
    <property type="match status" value="2"/>
</dbReference>
<dbReference type="EC" id="7.2.2.8" evidence="3"/>
<comment type="subcellular location">
    <subcellularLocation>
        <location evidence="1">Cell membrane</location>
        <topology evidence="1">Multi-pass membrane protein</topology>
    </subcellularLocation>
</comment>
<dbReference type="NCBIfam" id="TIGR00003">
    <property type="entry name" value="copper ion binding protein"/>
    <property type="match status" value="2"/>
</dbReference>
<dbReference type="InterPro" id="IPR059000">
    <property type="entry name" value="ATPase_P-type_domA"/>
</dbReference>
<comment type="catalytic activity">
    <reaction evidence="20">
        <text>Cu(+)(in) + ATP + H2O = Cu(+)(out) + ADP + phosphate + H(+)</text>
        <dbReference type="Rhea" id="RHEA:25792"/>
        <dbReference type="ChEBI" id="CHEBI:15377"/>
        <dbReference type="ChEBI" id="CHEBI:15378"/>
        <dbReference type="ChEBI" id="CHEBI:30616"/>
        <dbReference type="ChEBI" id="CHEBI:43474"/>
        <dbReference type="ChEBI" id="CHEBI:49552"/>
        <dbReference type="ChEBI" id="CHEBI:456216"/>
        <dbReference type="EC" id="7.2.2.8"/>
    </reaction>
</comment>
<dbReference type="InterPro" id="IPR006121">
    <property type="entry name" value="HMA_dom"/>
</dbReference>
<evidence type="ECO:0000256" key="5">
    <source>
        <dbReference type="ARBA" id="ARBA00022475"/>
    </source>
</evidence>
<dbReference type="Proteomes" id="UP000826725">
    <property type="component" value="Chromosome"/>
</dbReference>
<evidence type="ECO:0000256" key="6">
    <source>
        <dbReference type="ARBA" id="ARBA00022553"/>
    </source>
</evidence>
<gene>
    <name evidence="23" type="ORF">DGMP_19990</name>
</gene>
<dbReference type="InterPro" id="IPR044492">
    <property type="entry name" value="P_typ_ATPase_HD_dom"/>
</dbReference>
<evidence type="ECO:0000256" key="7">
    <source>
        <dbReference type="ARBA" id="ARBA00022692"/>
    </source>
</evidence>
<dbReference type="NCBIfam" id="TIGR01525">
    <property type="entry name" value="ATPase-IB_hvy"/>
    <property type="match status" value="1"/>
</dbReference>
<evidence type="ECO:0000256" key="10">
    <source>
        <dbReference type="ARBA" id="ARBA00022741"/>
    </source>
</evidence>
<accession>A0A8D5FIN0</accession>
<keyword evidence="11" id="KW-0187">Copper transport</keyword>
<evidence type="ECO:0000313" key="23">
    <source>
        <dbReference type="EMBL" id="BCL61306.1"/>
    </source>
</evidence>
<evidence type="ECO:0000256" key="21">
    <source>
        <dbReference type="RuleBase" id="RU362081"/>
    </source>
</evidence>
<protein>
    <recommendedName>
        <fullName evidence="3">P-type Cu(+) transporter</fullName>
        <ecNumber evidence="3">7.2.2.8</ecNumber>
    </recommendedName>
    <alternativeName>
        <fullName evidence="19">Cu(+)-exporting ATPase</fullName>
    </alternativeName>
</protein>
<keyword evidence="4" id="KW-0813">Transport</keyword>
<keyword evidence="5 21" id="KW-1003">Cell membrane</keyword>
<evidence type="ECO:0000256" key="3">
    <source>
        <dbReference type="ARBA" id="ARBA00012517"/>
    </source>
</evidence>
<evidence type="ECO:0000256" key="15">
    <source>
        <dbReference type="ARBA" id="ARBA00022989"/>
    </source>
</evidence>
<dbReference type="InterPro" id="IPR018303">
    <property type="entry name" value="ATPase_P-typ_P_site"/>
</dbReference>
<dbReference type="CDD" id="cd00371">
    <property type="entry name" value="HMA"/>
    <property type="match status" value="2"/>
</dbReference>
<evidence type="ECO:0000256" key="9">
    <source>
        <dbReference type="ARBA" id="ARBA00022737"/>
    </source>
</evidence>
<name>A0A8D5FIN0_9BACT</name>
<evidence type="ECO:0000256" key="8">
    <source>
        <dbReference type="ARBA" id="ARBA00022723"/>
    </source>
</evidence>
<evidence type="ECO:0000256" key="12">
    <source>
        <dbReference type="ARBA" id="ARBA00022840"/>
    </source>
</evidence>
<evidence type="ECO:0000313" key="24">
    <source>
        <dbReference type="Proteomes" id="UP000826725"/>
    </source>
</evidence>
<dbReference type="GO" id="GO:0140581">
    <property type="term" value="F:P-type monovalent copper transporter activity"/>
    <property type="evidence" value="ECO:0007669"/>
    <property type="project" value="UniProtKB-EC"/>
</dbReference>
<keyword evidence="13" id="KW-0460">Magnesium</keyword>
<proteinExistence type="inferred from homology"/>
<feature type="domain" description="HMA" evidence="22">
    <location>
        <begin position="5"/>
        <end position="71"/>
    </location>
</feature>